<name>A0ABS5SDM8_9BACT</name>
<sequence length="133" mass="14897">MHRFFPLLLLLIFLSACSDTSDRDAVLAVAVKRQQALTSRDISLYLPLISPHYQDKGRDHAAKARELADILASFDKIDYRSLDRRVEVHGDSATVTGSYELRVTGKGKEMELAGKEELRLRKEAGVWKIVGGL</sequence>
<proteinExistence type="predicted"/>
<feature type="signal peptide" evidence="1">
    <location>
        <begin position="1"/>
        <end position="18"/>
    </location>
</feature>
<organism evidence="3 4">
    <name type="scientific">Geomobilimonas luticola</name>
    <dbReference type="NCBI Taxonomy" id="1114878"/>
    <lineage>
        <taxon>Bacteria</taxon>
        <taxon>Pseudomonadati</taxon>
        <taxon>Thermodesulfobacteriota</taxon>
        <taxon>Desulfuromonadia</taxon>
        <taxon>Geobacterales</taxon>
        <taxon>Geobacteraceae</taxon>
        <taxon>Geomobilimonas</taxon>
    </lineage>
</organism>
<dbReference type="InterPro" id="IPR027843">
    <property type="entry name" value="DUF4440"/>
</dbReference>
<dbReference type="InterPro" id="IPR032710">
    <property type="entry name" value="NTF2-like_dom_sf"/>
</dbReference>
<dbReference type="Gene3D" id="3.10.450.50">
    <property type="match status" value="1"/>
</dbReference>
<dbReference type="SUPFAM" id="SSF54427">
    <property type="entry name" value="NTF2-like"/>
    <property type="match status" value="1"/>
</dbReference>
<evidence type="ECO:0000256" key="1">
    <source>
        <dbReference type="SAM" id="SignalP"/>
    </source>
</evidence>
<keyword evidence="4" id="KW-1185">Reference proteome</keyword>
<dbReference type="RefSeq" id="WP_214174630.1">
    <property type="nucleotide sequence ID" value="NZ_JAHCVK010000001.1"/>
</dbReference>
<dbReference type="Proteomes" id="UP000756860">
    <property type="component" value="Unassembled WGS sequence"/>
</dbReference>
<evidence type="ECO:0000313" key="4">
    <source>
        <dbReference type="Proteomes" id="UP000756860"/>
    </source>
</evidence>
<keyword evidence="1" id="KW-0732">Signal</keyword>
<gene>
    <name evidence="3" type="ORF">KI810_06565</name>
</gene>
<evidence type="ECO:0000259" key="2">
    <source>
        <dbReference type="Pfam" id="PF14534"/>
    </source>
</evidence>
<protein>
    <submittedName>
        <fullName evidence="3">DUF4440 domain-containing protein</fullName>
    </submittedName>
</protein>
<evidence type="ECO:0000313" key="3">
    <source>
        <dbReference type="EMBL" id="MBT0652711.1"/>
    </source>
</evidence>
<dbReference type="EMBL" id="JAHCVK010000001">
    <property type="protein sequence ID" value="MBT0652711.1"/>
    <property type="molecule type" value="Genomic_DNA"/>
</dbReference>
<dbReference type="Pfam" id="PF14534">
    <property type="entry name" value="DUF4440"/>
    <property type="match status" value="1"/>
</dbReference>
<dbReference type="PROSITE" id="PS51257">
    <property type="entry name" value="PROKAR_LIPOPROTEIN"/>
    <property type="match status" value="1"/>
</dbReference>
<comment type="caution">
    <text evidence="3">The sequence shown here is derived from an EMBL/GenBank/DDBJ whole genome shotgun (WGS) entry which is preliminary data.</text>
</comment>
<feature type="domain" description="DUF4440" evidence="2">
    <location>
        <begin position="28"/>
        <end position="129"/>
    </location>
</feature>
<feature type="chain" id="PRO_5047448304" evidence="1">
    <location>
        <begin position="19"/>
        <end position="133"/>
    </location>
</feature>
<reference evidence="3 4" key="1">
    <citation type="submission" date="2021-05" db="EMBL/GenBank/DDBJ databases">
        <title>The draft genome of Geobacter luticola JCM 17780.</title>
        <authorList>
            <person name="Xu Z."/>
            <person name="Masuda Y."/>
            <person name="Itoh H."/>
            <person name="Senoo K."/>
        </authorList>
    </citation>
    <scope>NUCLEOTIDE SEQUENCE [LARGE SCALE GENOMIC DNA]</scope>
    <source>
        <strain evidence="3 4">JCM 17780</strain>
    </source>
</reference>
<accession>A0ABS5SDM8</accession>